<dbReference type="Gene3D" id="1.10.1400.10">
    <property type="match status" value="1"/>
</dbReference>
<evidence type="ECO:0000256" key="1">
    <source>
        <dbReference type="ARBA" id="ARBA00006586"/>
    </source>
</evidence>
<accession>A0A8J3C8J1</accession>
<name>A0A8J3C8J1_9PSEU</name>
<reference evidence="6" key="2">
    <citation type="submission" date="2020-09" db="EMBL/GenBank/DDBJ databases">
        <authorList>
            <person name="Sun Q."/>
            <person name="Zhou Y."/>
        </authorList>
    </citation>
    <scope>NUCLEOTIDE SEQUENCE</scope>
    <source>
        <strain evidence="6">CGMCC 4.5737</strain>
    </source>
</reference>
<sequence length="811" mass="87570">MRRATFSGRRLTALVVAVATVLTTVSDVATDDQIAGTMDLRDASRGGLAADIRYTEYGVPHIKAANFAGLGYGYGFAAAKDNICALADIYLTVGAERSRYLGPDASGNTAYGAAQSNLNSDLYFRQVNDSGVVERVLDAPPPVGPRAEVRELIRGYVAGYNRYLRDTGVAGISDPACRGAAWVRPITEIDVYRHVHALSTLVAQGQVIDGIAQAAPPGPVRSSAATEPVPADALDRVRRALGHGGMGSNAIAIGSDGTANRRGLLLGNPHYFWHGGMRFWQSQLTVPGRLDVSGGGLLGVPLVQIGFNRDVAWSHTVARPTTFGLYQLQLVPGAPTTYLVDGSPEQMTSRQVAVEVRNQDGSLSTVERTLYSTRYGPVLSSGFNLPLSWTGTSAYAIRDANQGNLRGLNTWFELGQAHNARDVVRALSRSQGVPWLNTVATDRSGQALYADIQVVPHVTDELAARCNTGLGAKTFPNTGMTIFDGSRGDCAWGNDPDAPVPGIFGPRRMPVQARTDYVGNFNDSAWLSNPHQPITGYPRIMGAIATERNPRTRMGFTVVEEQLARGGFSRQAMQDLLFDDRSWVGERAAADTAKMCASFPDGRAPTSGGGTVEVGRACTALSEWDRRMTTGSRGGLLFERYWLRVAELDDLWRVPFNPAEPVATPNTLNTANPSVQRALGDAIAELRIAGIEPDAPLGENHYVVRDGSRIVIHGGTEAQGVLNAINPIWDPAQGNTEVWDGSSYIQVVSFTNDRCPDATTLLTYSESSDPSSPHFADQTHLFSASRWVRARFCERDIRSSPVLRVVRLRER</sequence>
<keyword evidence="7" id="KW-1185">Reference proteome</keyword>
<dbReference type="InterPro" id="IPR002692">
    <property type="entry name" value="S45"/>
</dbReference>
<keyword evidence="2 5" id="KW-0732">Signal</keyword>
<feature type="chain" id="PRO_5039664137" evidence="5">
    <location>
        <begin position="30"/>
        <end position="811"/>
    </location>
</feature>
<dbReference type="SUPFAM" id="SSF56235">
    <property type="entry name" value="N-terminal nucleophile aminohydrolases (Ntn hydrolases)"/>
    <property type="match status" value="1"/>
</dbReference>
<dbReference type="AlphaFoldDB" id="A0A8J3C8J1"/>
<gene>
    <name evidence="6" type="ORF">GCM10012275_01360</name>
</gene>
<dbReference type="Proteomes" id="UP000637578">
    <property type="component" value="Unassembled WGS sequence"/>
</dbReference>
<dbReference type="PANTHER" id="PTHR34218">
    <property type="entry name" value="PEPTIDASE S45 PENICILLIN AMIDASE"/>
    <property type="match status" value="1"/>
</dbReference>
<dbReference type="Gene3D" id="1.10.439.10">
    <property type="entry name" value="Penicillin Amidohydrolase, domain 1"/>
    <property type="match status" value="1"/>
</dbReference>
<dbReference type="GO" id="GO:0017000">
    <property type="term" value="P:antibiotic biosynthetic process"/>
    <property type="evidence" value="ECO:0007669"/>
    <property type="project" value="InterPro"/>
</dbReference>
<comment type="caution">
    <text evidence="6">The sequence shown here is derived from an EMBL/GenBank/DDBJ whole genome shotgun (WGS) entry which is preliminary data.</text>
</comment>
<comment type="similarity">
    <text evidence="1">Belongs to the peptidase S45 family.</text>
</comment>
<keyword evidence="3" id="KW-0378">Hydrolase</keyword>
<dbReference type="Gene3D" id="3.60.20.10">
    <property type="entry name" value="Glutamine Phosphoribosylpyrophosphate, subunit 1, domain 1"/>
    <property type="match status" value="1"/>
</dbReference>
<dbReference type="EMBL" id="BMMK01000001">
    <property type="protein sequence ID" value="GGM33673.1"/>
    <property type="molecule type" value="Genomic_DNA"/>
</dbReference>
<dbReference type="PANTHER" id="PTHR34218:SF3">
    <property type="entry name" value="ACYL-HOMOSERINE LACTONE ACYLASE PVDQ"/>
    <property type="match status" value="1"/>
</dbReference>
<dbReference type="Pfam" id="PF01804">
    <property type="entry name" value="Penicil_amidase"/>
    <property type="match status" value="1"/>
</dbReference>
<dbReference type="InterPro" id="IPR043147">
    <property type="entry name" value="Penicillin_amidase_A-knob"/>
</dbReference>
<evidence type="ECO:0000256" key="3">
    <source>
        <dbReference type="ARBA" id="ARBA00022801"/>
    </source>
</evidence>
<evidence type="ECO:0000256" key="4">
    <source>
        <dbReference type="ARBA" id="ARBA00023145"/>
    </source>
</evidence>
<dbReference type="Gene3D" id="2.30.120.10">
    <property type="match status" value="1"/>
</dbReference>
<evidence type="ECO:0000313" key="7">
    <source>
        <dbReference type="Proteomes" id="UP000637578"/>
    </source>
</evidence>
<evidence type="ECO:0000256" key="5">
    <source>
        <dbReference type="SAM" id="SignalP"/>
    </source>
</evidence>
<feature type="signal peptide" evidence="5">
    <location>
        <begin position="1"/>
        <end position="29"/>
    </location>
</feature>
<evidence type="ECO:0000313" key="6">
    <source>
        <dbReference type="EMBL" id="GGM33673.1"/>
    </source>
</evidence>
<dbReference type="InterPro" id="IPR043146">
    <property type="entry name" value="Penicillin_amidase_N_B-knob"/>
</dbReference>
<organism evidence="6 7">
    <name type="scientific">Longimycelium tulufanense</name>
    <dbReference type="NCBI Taxonomy" id="907463"/>
    <lineage>
        <taxon>Bacteria</taxon>
        <taxon>Bacillati</taxon>
        <taxon>Actinomycetota</taxon>
        <taxon>Actinomycetes</taxon>
        <taxon>Pseudonocardiales</taxon>
        <taxon>Pseudonocardiaceae</taxon>
        <taxon>Longimycelium</taxon>
    </lineage>
</organism>
<protein>
    <submittedName>
        <fullName evidence="6">Penicillin amidase</fullName>
    </submittedName>
</protein>
<proteinExistence type="inferred from homology"/>
<evidence type="ECO:0000256" key="2">
    <source>
        <dbReference type="ARBA" id="ARBA00022729"/>
    </source>
</evidence>
<keyword evidence="4" id="KW-0865">Zymogen</keyword>
<reference evidence="6" key="1">
    <citation type="journal article" date="2014" name="Int. J. Syst. Evol. Microbiol.">
        <title>Complete genome sequence of Corynebacterium casei LMG S-19264T (=DSM 44701T), isolated from a smear-ripened cheese.</title>
        <authorList>
            <consortium name="US DOE Joint Genome Institute (JGI-PGF)"/>
            <person name="Walter F."/>
            <person name="Albersmeier A."/>
            <person name="Kalinowski J."/>
            <person name="Ruckert C."/>
        </authorList>
    </citation>
    <scope>NUCLEOTIDE SEQUENCE</scope>
    <source>
        <strain evidence="6">CGMCC 4.5737</strain>
    </source>
</reference>
<dbReference type="GO" id="GO:0016811">
    <property type="term" value="F:hydrolase activity, acting on carbon-nitrogen (but not peptide) bonds, in linear amides"/>
    <property type="evidence" value="ECO:0007669"/>
    <property type="project" value="InterPro"/>
</dbReference>
<dbReference type="InterPro" id="IPR023343">
    <property type="entry name" value="Penicillin_amidase_dom1"/>
</dbReference>
<dbReference type="InterPro" id="IPR029055">
    <property type="entry name" value="Ntn_hydrolases_N"/>
</dbReference>